<feature type="region of interest" description="Disordered" evidence="2">
    <location>
        <begin position="1"/>
        <end position="58"/>
    </location>
</feature>
<gene>
    <name evidence="4" type="ORF">TI39_contig426g00007</name>
</gene>
<dbReference type="InterPro" id="IPR001841">
    <property type="entry name" value="Znf_RING"/>
</dbReference>
<feature type="compositionally biased region" description="Polar residues" evidence="2">
    <location>
        <begin position="17"/>
        <end position="26"/>
    </location>
</feature>
<keyword evidence="1" id="KW-0862">Zinc</keyword>
<dbReference type="Gene3D" id="3.30.40.10">
    <property type="entry name" value="Zinc/RING finger domain, C3HC4 (zinc finger)"/>
    <property type="match status" value="1"/>
</dbReference>
<dbReference type="AlphaFoldDB" id="A0A0F4GLE6"/>
<feature type="compositionally biased region" description="Basic and acidic residues" evidence="2">
    <location>
        <begin position="42"/>
        <end position="52"/>
    </location>
</feature>
<comment type="caution">
    <text evidence="4">The sequence shown here is derived from an EMBL/GenBank/DDBJ whole genome shotgun (WGS) entry which is preliminary data.</text>
</comment>
<keyword evidence="5" id="KW-1185">Reference proteome</keyword>
<keyword evidence="1" id="KW-0863">Zinc-finger</keyword>
<feature type="domain" description="RING-type" evidence="3">
    <location>
        <begin position="287"/>
        <end position="325"/>
    </location>
</feature>
<organism evidence="4 5">
    <name type="scientific">Zymoseptoria brevis</name>
    <dbReference type="NCBI Taxonomy" id="1047168"/>
    <lineage>
        <taxon>Eukaryota</taxon>
        <taxon>Fungi</taxon>
        <taxon>Dikarya</taxon>
        <taxon>Ascomycota</taxon>
        <taxon>Pezizomycotina</taxon>
        <taxon>Dothideomycetes</taxon>
        <taxon>Dothideomycetidae</taxon>
        <taxon>Mycosphaerellales</taxon>
        <taxon>Mycosphaerellaceae</taxon>
        <taxon>Zymoseptoria</taxon>
    </lineage>
</organism>
<keyword evidence="1" id="KW-0479">Metal-binding</keyword>
<evidence type="ECO:0000256" key="2">
    <source>
        <dbReference type="SAM" id="MobiDB-lite"/>
    </source>
</evidence>
<dbReference type="Proteomes" id="UP000033647">
    <property type="component" value="Unassembled WGS sequence"/>
</dbReference>
<dbReference type="SUPFAM" id="SSF57850">
    <property type="entry name" value="RING/U-box"/>
    <property type="match status" value="1"/>
</dbReference>
<evidence type="ECO:0000313" key="4">
    <source>
        <dbReference type="EMBL" id="KJX98221.1"/>
    </source>
</evidence>
<protein>
    <recommendedName>
        <fullName evidence="3">RING-type domain-containing protein</fullName>
    </recommendedName>
</protein>
<name>A0A0F4GLE6_9PEZI</name>
<dbReference type="InterPro" id="IPR013083">
    <property type="entry name" value="Znf_RING/FYVE/PHD"/>
</dbReference>
<dbReference type="EMBL" id="LAFY01000418">
    <property type="protein sequence ID" value="KJX98221.1"/>
    <property type="molecule type" value="Genomic_DNA"/>
</dbReference>
<evidence type="ECO:0000256" key="1">
    <source>
        <dbReference type="PROSITE-ProRule" id="PRU00175"/>
    </source>
</evidence>
<proteinExistence type="predicted"/>
<evidence type="ECO:0000313" key="5">
    <source>
        <dbReference type="Proteomes" id="UP000033647"/>
    </source>
</evidence>
<accession>A0A0F4GLE6</accession>
<sequence length="364" mass="40766">MELIASLPSETQKIDSSDTQSASQIGDSRRSIRSTSATRDPSLLRRSQDPHTLDIGGTPWRTIDGSLVPSVNVGGDQRVSMVDRASTAQSRSNHANPHSSRIVRAQHRRRLLLGTLPPLIIPPRVIPTEEQVFHRQETIWQPIVVRLPNSLQELRGGLLNTAQQESLHHWQEHEFELWFQTTPAATDRPDDHYEPLTDTDPVATWYIMARIYEMRNQVDTAEDFEAPSWTYANPLYTEEQSEEEIIASLPLVTITASLPTAILGNDDAAEETVQQKHKIILKCMKECRICGEAILLGYGAECGHVSCVGEMIEWLKFQSSCPDCRKVLKHEDSCLVRMDDAEEATVDDLSYGGADRGGDVSEGW</sequence>
<reference evidence="4 5" key="1">
    <citation type="submission" date="2015-03" db="EMBL/GenBank/DDBJ databases">
        <title>RNA-seq based gene annotation and comparative genomics of four Zymoseptoria species reveal species-specific pathogenicity related genes and transposable element activity.</title>
        <authorList>
            <person name="Grandaubert J."/>
            <person name="Bhattacharyya A."/>
            <person name="Stukenbrock E.H."/>
        </authorList>
    </citation>
    <scope>NUCLEOTIDE SEQUENCE [LARGE SCALE GENOMIC DNA]</scope>
    <source>
        <strain evidence="4 5">Zb18110</strain>
    </source>
</reference>
<evidence type="ECO:0000259" key="3">
    <source>
        <dbReference type="PROSITE" id="PS50089"/>
    </source>
</evidence>
<dbReference type="GO" id="GO:0008270">
    <property type="term" value="F:zinc ion binding"/>
    <property type="evidence" value="ECO:0007669"/>
    <property type="project" value="UniProtKB-KW"/>
</dbReference>
<dbReference type="PROSITE" id="PS50089">
    <property type="entry name" value="ZF_RING_2"/>
    <property type="match status" value="1"/>
</dbReference>
<dbReference type="OrthoDB" id="8062037at2759"/>